<comment type="caution">
    <text evidence="1">The sequence shown here is derived from an EMBL/GenBank/DDBJ whole genome shotgun (WGS) entry which is preliminary data.</text>
</comment>
<protein>
    <submittedName>
        <fullName evidence="1">Uncharacterized protein</fullName>
    </submittedName>
</protein>
<evidence type="ECO:0000313" key="2">
    <source>
        <dbReference type="Proteomes" id="UP000320762"/>
    </source>
</evidence>
<proteinExistence type="predicted"/>
<gene>
    <name evidence="1" type="ORF">BD626DRAFT_164750</name>
</gene>
<name>A0A550CPU5_9AGAR</name>
<reference evidence="1 2" key="1">
    <citation type="journal article" date="2019" name="New Phytol.">
        <title>Comparative genomics reveals unique wood-decay strategies and fruiting body development in the Schizophyllaceae.</title>
        <authorList>
            <person name="Almasi E."/>
            <person name="Sahu N."/>
            <person name="Krizsan K."/>
            <person name="Balint B."/>
            <person name="Kovacs G.M."/>
            <person name="Kiss B."/>
            <person name="Cseklye J."/>
            <person name="Drula E."/>
            <person name="Henrissat B."/>
            <person name="Nagy I."/>
            <person name="Chovatia M."/>
            <person name="Adam C."/>
            <person name="LaButti K."/>
            <person name="Lipzen A."/>
            <person name="Riley R."/>
            <person name="Grigoriev I.V."/>
            <person name="Nagy L.G."/>
        </authorList>
    </citation>
    <scope>NUCLEOTIDE SEQUENCE [LARGE SCALE GENOMIC DNA]</scope>
    <source>
        <strain evidence="1 2">NL-1724</strain>
    </source>
</reference>
<dbReference type="AlphaFoldDB" id="A0A550CPU5"/>
<accession>A0A550CPU5</accession>
<keyword evidence="2" id="KW-1185">Reference proteome</keyword>
<organism evidence="1 2">
    <name type="scientific">Schizophyllum amplum</name>
    <dbReference type="NCBI Taxonomy" id="97359"/>
    <lineage>
        <taxon>Eukaryota</taxon>
        <taxon>Fungi</taxon>
        <taxon>Dikarya</taxon>
        <taxon>Basidiomycota</taxon>
        <taxon>Agaricomycotina</taxon>
        <taxon>Agaricomycetes</taxon>
        <taxon>Agaricomycetidae</taxon>
        <taxon>Agaricales</taxon>
        <taxon>Schizophyllaceae</taxon>
        <taxon>Schizophyllum</taxon>
    </lineage>
</organism>
<dbReference type="Proteomes" id="UP000320762">
    <property type="component" value="Unassembled WGS sequence"/>
</dbReference>
<sequence>MQPGVKTAARRAVSVASLLRRTPQSTFLLSVLVAAFHSLKAHETFHAPPRSSSSRPLSAALHRAWSSRMSCKTSCAILQALGSHALRRRRRGCSNRAGLASHRSPGAPTAADSVKMGLSGLDSSRLVPGMLYVASGARRDRVSAAACAGDRNSFPHTSSPPHLASL</sequence>
<dbReference type="EMBL" id="VDMD01000003">
    <property type="protein sequence ID" value="TRM66815.1"/>
    <property type="molecule type" value="Genomic_DNA"/>
</dbReference>
<evidence type="ECO:0000313" key="1">
    <source>
        <dbReference type="EMBL" id="TRM66815.1"/>
    </source>
</evidence>